<protein>
    <submittedName>
        <fullName evidence="1">Uncharacterized protein</fullName>
    </submittedName>
</protein>
<proteinExistence type="predicted"/>
<sequence length="302" mass="34617">MWWIIIGLVALLVITAIIATTKVWNLQEKVAGLEREQKQSANTTSETLRQKDRLIETFERDLRVLNDHDAALQAKLEAMHLAAMRFCASAKDIYYANEHDPEGWQAKRGYGVQKDSGALWYWNTTKPTSATAEEILSWKPTVDEWIEFANSISAHAEMNKKQWWEKVEERRARQAARRDLNIKFLQNLLSPHRDILSGHGGGLSSVTIDKDQDLRLLQFLEGLRRLIELDHKENPADPWGPQGVEHHLLHKTSFTGALLRRKLMDLVTHHNQEYMAILDRLPSDIAQYFLRQTVAEPVAAAG</sequence>
<dbReference type="Proteomes" id="UP000176501">
    <property type="component" value="Unassembled WGS sequence"/>
</dbReference>
<dbReference type="AlphaFoldDB" id="A0A1F7W8R3"/>
<dbReference type="EMBL" id="MGFE01000016">
    <property type="protein sequence ID" value="OGL98778.1"/>
    <property type="molecule type" value="Genomic_DNA"/>
</dbReference>
<accession>A0A1F7W8R3</accession>
<comment type="caution">
    <text evidence="1">The sequence shown here is derived from an EMBL/GenBank/DDBJ whole genome shotgun (WGS) entry which is preliminary data.</text>
</comment>
<gene>
    <name evidence="1" type="ORF">A2304_01205</name>
</gene>
<organism evidence="1 2">
    <name type="scientific">Candidatus Uhrbacteria bacterium RIFOXYB2_FULL_57_15</name>
    <dbReference type="NCBI Taxonomy" id="1802422"/>
    <lineage>
        <taxon>Bacteria</taxon>
        <taxon>Candidatus Uhriibacteriota</taxon>
    </lineage>
</organism>
<name>A0A1F7W8R3_9BACT</name>
<evidence type="ECO:0000313" key="2">
    <source>
        <dbReference type="Proteomes" id="UP000176501"/>
    </source>
</evidence>
<reference evidence="1 2" key="1">
    <citation type="journal article" date="2016" name="Nat. Commun.">
        <title>Thousands of microbial genomes shed light on interconnected biogeochemical processes in an aquifer system.</title>
        <authorList>
            <person name="Anantharaman K."/>
            <person name="Brown C.T."/>
            <person name="Hug L.A."/>
            <person name="Sharon I."/>
            <person name="Castelle C.J."/>
            <person name="Probst A.J."/>
            <person name="Thomas B.C."/>
            <person name="Singh A."/>
            <person name="Wilkins M.J."/>
            <person name="Karaoz U."/>
            <person name="Brodie E.L."/>
            <person name="Williams K.H."/>
            <person name="Hubbard S.S."/>
            <person name="Banfield J.F."/>
        </authorList>
    </citation>
    <scope>NUCLEOTIDE SEQUENCE [LARGE SCALE GENOMIC DNA]</scope>
</reference>
<evidence type="ECO:0000313" key="1">
    <source>
        <dbReference type="EMBL" id="OGL98778.1"/>
    </source>
</evidence>